<evidence type="ECO:0000313" key="2">
    <source>
        <dbReference type="EMBL" id="ARN80284.1"/>
    </source>
</evidence>
<dbReference type="KEGG" id="mbry:B1812_03395"/>
<sequence>MRYAVTLVPDDNGTLLVTAPDIPEAVTFGEDREDALARAADAIETAIMGFMSAREDIPSPKAKGQDYVSLAALSVAKIELYRAMRADGVGKAALAKRLGVALPQIDRLLDLRHASRLDAIERAFAALGRTMEVVIRAAA</sequence>
<dbReference type="InterPro" id="IPR035069">
    <property type="entry name" value="TTHA1013/TTHA0281-like"/>
</dbReference>
<evidence type="ECO:0000259" key="1">
    <source>
        <dbReference type="Pfam" id="PF15919"/>
    </source>
</evidence>
<dbReference type="AlphaFoldDB" id="A0A1W6MRR4"/>
<organism evidence="2 3">
    <name type="scientific">Methylocystis bryophila</name>
    <dbReference type="NCBI Taxonomy" id="655015"/>
    <lineage>
        <taxon>Bacteria</taxon>
        <taxon>Pseudomonadati</taxon>
        <taxon>Pseudomonadota</taxon>
        <taxon>Alphaproteobacteria</taxon>
        <taxon>Hyphomicrobiales</taxon>
        <taxon>Methylocystaceae</taxon>
        <taxon>Methylocystis</taxon>
    </lineage>
</organism>
<dbReference type="Proteomes" id="UP000193978">
    <property type="component" value="Chromosome"/>
</dbReference>
<dbReference type="STRING" id="655015.B1812_03395"/>
<dbReference type="InterPro" id="IPR010982">
    <property type="entry name" value="Lambda_DNA-bd_dom_sf"/>
</dbReference>
<evidence type="ECO:0000313" key="3">
    <source>
        <dbReference type="Proteomes" id="UP000193978"/>
    </source>
</evidence>
<dbReference type="SUPFAM" id="SSF47413">
    <property type="entry name" value="lambda repressor-like DNA-binding domains"/>
    <property type="match status" value="1"/>
</dbReference>
<keyword evidence="3" id="KW-1185">Reference proteome</keyword>
<reference evidence="2 3" key="1">
    <citation type="submission" date="2017-02" db="EMBL/GenBank/DDBJ databases">
        <authorList>
            <person name="Peterson S.W."/>
        </authorList>
    </citation>
    <scope>NUCLEOTIDE SEQUENCE [LARGE SCALE GENOMIC DNA]</scope>
    <source>
        <strain evidence="2 3">S285</strain>
    </source>
</reference>
<gene>
    <name evidence="2" type="ORF">B1812_03395</name>
</gene>
<dbReference type="GO" id="GO:0003677">
    <property type="term" value="F:DNA binding"/>
    <property type="evidence" value="ECO:0007669"/>
    <property type="project" value="InterPro"/>
</dbReference>
<dbReference type="OrthoDB" id="9807959at2"/>
<dbReference type="EMBL" id="CP019948">
    <property type="protein sequence ID" value="ARN80284.1"/>
    <property type="molecule type" value="Genomic_DNA"/>
</dbReference>
<dbReference type="InterPro" id="IPR031807">
    <property type="entry name" value="HicB-like"/>
</dbReference>
<name>A0A1W6MRR4_9HYPH</name>
<dbReference type="SUPFAM" id="SSF143100">
    <property type="entry name" value="TTHA1013/TTHA0281-like"/>
    <property type="match status" value="1"/>
</dbReference>
<feature type="domain" description="HicB-like antitoxin of toxin-antitoxin system" evidence="1">
    <location>
        <begin position="3"/>
        <end position="62"/>
    </location>
</feature>
<dbReference type="Gene3D" id="3.30.160.250">
    <property type="match status" value="1"/>
</dbReference>
<dbReference type="RefSeq" id="WP_085770346.1">
    <property type="nucleotide sequence ID" value="NZ_AP027149.1"/>
</dbReference>
<dbReference type="Pfam" id="PF15919">
    <property type="entry name" value="HicB_lk_antitox"/>
    <property type="match status" value="1"/>
</dbReference>
<protein>
    <submittedName>
        <fullName evidence="2">HicB family protein</fullName>
    </submittedName>
</protein>
<proteinExistence type="predicted"/>
<accession>A0A1W6MRR4</accession>